<evidence type="ECO:0008006" key="3">
    <source>
        <dbReference type="Google" id="ProtNLM"/>
    </source>
</evidence>
<accession>X0U3I3</accession>
<comment type="caution">
    <text evidence="2">The sequence shown here is derived from an EMBL/GenBank/DDBJ whole genome shotgun (WGS) entry which is preliminary data.</text>
</comment>
<dbReference type="AlphaFoldDB" id="X0U3I3"/>
<evidence type="ECO:0000256" key="1">
    <source>
        <dbReference type="SAM" id="Phobius"/>
    </source>
</evidence>
<proteinExistence type="predicted"/>
<name>X0U3I3_9ZZZZ</name>
<feature type="transmembrane region" description="Helical" evidence="1">
    <location>
        <begin position="6"/>
        <end position="28"/>
    </location>
</feature>
<gene>
    <name evidence="2" type="ORF">S01H1_41487</name>
</gene>
<feature type="non-terminal residue" evidence="2">
    <location>
        <position position="1"/>
    </location>
</feature>
<organism evidence="2">
    <name type="scientific">marine sediment metagenome</name>
    <dbReference type="NCBI Taxonomy" id="412755"/>
    <lineage>
        <taxon>unclassified sequences</taxon>
        <taxon>metagenomes</taxon>
        <taxon>ecological metagenomes</taxon>
    </lineage>
</organism>
<dbReference type="EMBL" id="BARS01026316">
    <property type="protein sequence ID" value="GAG00105.1"/>
    <property type="molecule type" value="Genomic_DNA"/>
</dbReference>
<reference evidence="2" key="1">
    <citation type="journal article" date="2014" name="Front. Microbiol.">
        <title>High frequency of phylogenetically diverse reductive dehalogenase-homologous genes in deep subseafloor sedimentary metagenomes.</title>
        <authorList>
            <person name="Kawai M."/>
            <person name="Futagami T."/>
            <person name="Toyoda A."/>
            <person name="Takaki Y."/>
            <person name="Nishi S."/>
            <person name="Hori S."/>
            <person name="Arai W."/>
            <person name="Tsubouchi T."/>
            <person name="Morono Y."/>
            <person name="Uchiyama I."/>
            <person name="Ito T."/>
            <person name="Fujiyama A."/>
            <person name="Inagaki F."/>
            <person name="Takami H."/>
        </authorList>
    </citation>
    <scope>NUCLEOTIDE SEQUENCE</scope>
    <source>
        <strain evidence="2">Expedition CK06-06</strain>
    </source>
</reference>
<keyword evidence="1" id="KW-0472">Membrane</keyword>
<keyword evidence="1" id="KW-1133">Transmembrane helix</keyword>
<protein>
    <recommendedName>
        <fullName evidence="3">CvpA family protein</fullName>
    </recommendedName>
</protein>
<sequence length="267" mass="30132">AYADAITLTALFVLPLLGLRIAADLLIVGNVILDRWMDRVGGGLAGLVTGILLVGILMLAVQMLPFGPNLIGYQPFDEMLQRKQRLVPFYPDEFTIGLGKMFSRGAFGGQREFAHAHDDLLLELYCARNRPNRERKLKGRTMLQSRLGRFDAMPGHLKVEAAYECEPQLVQGSADDIHPLLRQEPLSYEKNKARKPELRKIIVIRTLVDKDVREGRDSQKAANWWLLPATQFRLVSESGRNFYPVGYLTHLDHKQSIKEAKGASARR</sequence>
<keyword evidence="1" id="KW-0812">Transmembrane</keyword>
<feature type="transmembrane region" description="Helical" evidence="1">
    <location>
        <begin position="40"/>
        <end position="61"/>
    </location>
</feature>
<feature type="non-terminal residue" evidence="2">
    <location>
        <position position="267"/>
    </location>
</feature>
<evidence type="ECO:0000313" key="2">
    <source>
        <dbReference type="EMBL" id="GAG00105.1"/>
    </source>
</evidence>